<evidence type="ECO:0000313" key="2">
    <source>
        <dbReference type="EMBL" id="GAF75418.1"/>
    </source>
</evidence>
<organism evidence="2">
    <name type="scientific">marine sediment metagenome</name>
    <dbReference type="NCBI Taxonomy" id="412755"/>
    <lineage>
        <taxon>unclassified sequences</taxon>
        <taxon>metagenomes</taxon>
        <taxon>ecological metagenomes</taxon>
    </lineage>
</organism>
<dbReference type="EMBL" id="BARS01005568">
    <property type="protein sequence ID" value="GAF75418.1"/>
    <property type="molecule type" value="Genomic_DNA"/>
</dbReference>
<feature type="non-terminal residue" evidence="2">
    <location>
        <position position="1"/>
    </location>
</feature>
<gene>
    <name evidence="2" type="ORF">S01H1_10930</name>
</gene>
<comment type="caution">
    <text evidence="2">The sequence shown here is derived from an EMBL/GenBank/DDBJ whole genome shotgun (WGS) entry which is preliminary data.</text>
</comment>
<feature type="region of interest" description="Disordered" evidence="1">
    <location>
        <begin position="10"/>
        <end position="42"/>
    </location>
</feature>
<dbReference type="AlphaFoldDB" id="X0S2W6"/>
<sequence>RTDIVAHRLQLLGARGKAEDEQKQPPETPEPQTPADDDDLPF</sequence>
<accession>X0S2W6</accession>
<reference evidence="2" key="1">
    <citation type="journal article" date="2014" name="Front. Microbiol.">
        <title>High frequency of phylogenetically diverse reductive dehalogenase-homologous genes in deep subseafloor sedimentary metagenomes.</title>
        <authorList>
            <person name="Kawai M."/>
            <person name="Futagami T."/>
            <person name="Toyoda A."/>
            <person name="Takaki Y."/>
            <person name="Nishi S."/>
            <person name="Hori S."/>
            <person name="Arai W."/>
            <person name="Tsubouchi T."/>
            <person name="Morono Y."/>
            <person name="Uchiyama I."/>
            <person name="Ito T."/>
            <person name="Fujiyama A."/>
            <person name="Inagaki F."/>
            <person name="Takami H."/>
        </authorList>
    </citation>
    <scope>NUCLEOTIDE SEQUENCE</scope>
    <source>
        <strain evidence="2">Expedition CK06-06</strain>
    </source>
</reference>
<evidence type="ECO:0000256" key="1">
    <source>
        <dbReference type="SAM" id="MobiDB-lite"/>
    </source>
</evidence>
<protein>
    <submittedName>
        <fullName evidence="2">Uncharacterized protein</fullName>
    </submittedName>
</protein>
<name>X0S2W6_9ZZZZ</name>
<proteinExistence type="predicted"/>